<proteinExistence type="predicted"/>
<dbReference type="PANTHER" id="PTHR46033:SF8">
    <property type="entry name" value="PROTEIN MAINTENANCE OF MERISTEMS-LIKE"/>
    <property type="match status" value="1"/>
</dbReference>
<dbReference type="Pfam" id="PF10536">
    <property type="entry name" value="PMD"/>
    <property type="match status" value="1"/>
</dbReference>
<protein>
    <recommendedName>
        <fullName evidence="3">Aminotransferase-like plant mobile domain-containing protein</fullName>
    </recommendedName>
</protein>
<dbReference type="AlphaFoldDB" id="A0A843VPX9"/>
<reference evidence="4" key="1">
    <citation type="submission" date="2017-07" db="EMBL/GenBank/DDBJ databases">
        <title>Taro Niue Genome Assembly and Annotation.</title>
        <authorList>
            <person name="Atibalentja N."/>
            <person name="Keating K."/>
            <person name="Fields C.J."/>
        </authorList>
    </citation>
    <scope>NUCLEOTIDE SEQUENCE</scope>
    <source>
        <strain evidence="4">Niue_2</strain>
        <tissue evidence="4">Leaf</tissue>
    </source>
</reference>
<organism evidence="4 5">
    <name type="scientific">Colocasia esculenta</name>
    <name type="common">Wild taro</name>
    <name type="synonym">Arum esculentum</name>
    <dbReference type="NCBI Taxonomy" id="4460"/>
    <lineage>
        <taxon>Eukaryota</taxon>
        <taxon>Viridiplantae</taxon>
        <taxon>Streptophyta</taxon>
        <taxon>Embryophyta</taxon>
        <taxon>Tracheophyta</taxon>
        <taxon>Spermatophyta</taxon>
        <taxon>Magnoliopsida</taxon>
        <taxon>Liliopsida</taxon>
        <taxon>Araceae</taxon>
        <taxon>Aroideae</taxon>
        <taxon>Colocasieae</taxon>
        <taxon>Colocasia</taxon>
    </lineage>
</organism>
<feature type="compositionally biased region" description="Basic and acidic residues" evidence="1">
    <location>
        <begin position="514"/>
        <end position="525"/>
    </location>
</feature>
<feature type="region of interest" description="Disordered" evidence="1">
    <location>
        <begin position="484"/>
        <end position="555"/>
    </location>
</feature>
<evidence type="ECO:0000256" key="2">
    <source>
        <dbReference type="SAM" id="SignalP"/>
    </source>
</evidence>
<evidence type="ECO:0000313" key="4">
    <source>
        <dbReference type="EMBL" id="MQM01153.1"/>
    </source>
</evidence>
<feature type="region of interest" description="Disordered" evidence="1">
    <location>
        <begin position="389"/>
        <end position="418"/>
    </location>
</feature>
<sequence length="555" mass="62048">MLQGEMRARVSWTLVLAVFLAFPRFQRDRIEEMGFGEIFRIERMRVDSALTQALRSRWDAEATTFVFPWGHMIPSLEDVSRITGLRIYGKPVSGYTYPCYHDLAERLLELPVERRSSLVPRVALQASLGLHEAGKTAGESEDEYLERLVRVSRRELASESGAEADMDLRRFLVLFLGRLLFATRGDTVHCCFLPLLEDLSEVGGYAWGAAFLVHQFDSLGASEWQTLTSGFFPFLQVVWQPYLGEGDEGQPWLVQARPYFGRSVWLHALNLALPLHLFLCQRSLGLRQSVVEFPVRDLFRRLGRSFWGLHETTDWREQTKEQIDDWECRGKAVKSDATTDDAYLQAYALKYGGKVYKSARHQVDVAGEIASLRALLYSAVQDREAAQRQTAELQTELERVRSTGAGGASSSRGAGGSPSLLEAQLAGAVLRAEEAQRHLEERGEIQNTRSERDQLRIWEEVAKAQVTEATKELAALRIVTNIGHSRSRSRSGVSVSRATGASVGQYLAGSSSRRRNEEEERRRQGEGSAQSGRGGSEMPPPPDRQEGSGESGGGH</sequence>
<feature type="chain" id="PRO_5032321615" description="Aminotransferase-like plant mobile domain-containing protein" evidence="2">
    <location>
        <begin position="29"/>
        <end position="555"/>
    </location>
</feature>
<dbReference type="GO" id="GO:0010073">
    <property type="term" value="P:meristem maintenance"/>
    <property type="evidence" value="ECO:0007669"/>
    <property type="project" value="InterPro"/>
</dbReference>
<name>A0A843VPX9_COLES</name>
<dbReference type="Proteomes" id="UP000652761">
    <property type="component" value="Unassembled WGS sequence"/>
</dbReference>
<keyword evidence="5" id="KW-1185">Reference proteome</keyword>
<evidence type="ECO:0000313" key="5">
    <source>
        <dbReference type="Proteomes" id="UP000652761"/>
    </source>
</evidence>
<comment type="caution">
    <text evidence="4">The sequence shown here is derived from an EMBL/GenBank/DDBJ whole genome shotgun (WGS) entry which is preliminary data.</text>
</comment>
<accession>A0A843VPX9</accession>
<evidence type="ECO:0000259" key="3">
    <source>
        <dbReference type="Pfam" id="PF10536"/>
    </source>
</evidence>
<dbReference type="EMBL" id="NMUH01002628">
    <property type="protein sequence ID" value="MQM01153.1"/>
    <property type="molecule type" value="Genomic_DNA"/>
</dbReference>
<feature type="domain" description="Aminotransferase-like plant mobile" evidence="3">
    <location>
        <begin position="34"/>
        <end position="239"/>
    </location>
</feature>
<dbReference type="InterPro" id="IPR019557">
    <property type="entry name" value="AminoTfrase-like_pln_mobile"/>
</dbReference>
<evidence type="ECO:0000256" key="1">
    <source>
        <dbReference type="SAM" id="MobiDB-lite"/>
    </source>
</evidence>
<dbReference type="InterPro" id="IPR044824">
    <property type="entry name" value="MAIN-like"/>
</dbReference>
<keyword evidence="2" id="KW-0732">Signal</keyword>
<dbReference type="PANTHER" id="PTHR46033">
    <property type="entry name" value="PROTEIN MAIN-LIKE 2"/>
    <property type="match status" value="1"/>
</dbReference>
<feature type="signal peptide" evidence="2">
    <location>
        <begin position="1"/>
        <end position="28"/>
    </location>
</feature>
<gene>
    <name evidence="4" type="ORF">Taro_033904</name>
</gene>